<dbReference type="CDD" id="cd16026">
    <property type="entry name" value="GALNS_like"/>
    <property type="match status" value="1"/>
</dbReference>
<gene>
    <name evidence="6" type="ORF">IPV69_16290</name>
</gene>
<evidence type="ECO:0000256" key="3">
    <source>
        <dbReference type="SAM" id="MobiDB-lite"/>
    </source>
</evidence>
<keyword evidence="2" id="KW-0378">Hydrolase</keyword>
<dbReference type="AlphaFoldDB" id="A0A7M2WR00"/>
<dbReference type="PANTHER" id="PTHR42693:SF53">
    <property type="entry name" value="ENDO-4-O-SULFATASE"/>
    <property type="match status" value="1"/>
</dbReference>
<dbReference type="KEGG" id="hbs:IPV69_16290"/>
<sequence length="463" mass="49859">MPALARLISLALLLLAPVASAAETPNVVLFYCDDMGYADIGPYGGKAPTPNIDRLAAEGVKFTDFYVAQAVCSASRAALITGCYNLRVGITGALGPKSKIGINPDERTLAEVFKSKGYATAMYGKWHLGDAPKFLPINHGFDEWFGVPYSHDMWPRHPASPKAWPDLPLMENDKVLKLNPEPGELTGAITDRAVKFIERSKDKPFFVYIPHPLPHVPLGVSKAFEGKTGKGLHADVIAEIDHSVGSVLEAIKKAGIDEKTLVMFSSDNGPWLLYGDHAGSALPLREGKATAFDGGVRVPFLARWPGKIAPGSVCKEVAATIDVLPTMARLIGAAGSDKKIDGLDIWPLMTQPATAKSPHEFYAIYWGRELHAIRSGKWKLHFAHAYPKPAPPGGSGKPGKYANLQIGDELFDLEADIGEEKNVASANPDVVAKLQKFAQTIREDLGESRTKQAGGGVREPGKI</sequence>
<dbReference type="Pfam" id="PF00884">
    <property type="entry name" value="Sulfatase"/>
    <property type="match status" value="1"/>
</dbReference>
<evidence type="ECO:0000313" key="6">
    <source>
        <dbReference type="EMBL" id="QOV87839.1"/>
    </source>
</evidence>
<name>A0A7M2WR00_9BACT</name>
<dbReference type="Gene3D" id="3.40.720.10">
    <property type="entry name" value="Alkaline Phosphatase, subunit A"/>
    <property type="match status" value="1"/>
</dbReference>
<protein>
    <submittedName>
        <fullName evidence="6">Sulfatase</fullName>
    </submittedName>
</protein>
<comment type="similarity">
    <text evidence="1">Belongs to the sulfatase family.</text>
</comment>
<evidence type="ECO:0000259" key="5">
    <source>
        <dbReference type="Pfam" id="PF00884"/>
    </source>
</evidence>
<feature type="compositionally biased region" description="Gly residues" evidence="3">
    <location>
        <begin position="453"/>
        <end position="463"/>
    </location>
</feature>
<dbReference type="PANTHER" id="PTHR42693">
    <property type="entry name" value="ARYLSULFATASE FAMILY MEMBER"/>
    <property type="match status" value="1"/>
</dbReference>
<dbReference type="SUPFAM" id="SSF53649">
    <property type="entry name" value="Alkaline phosphatase-like"/>
    <property type="match status" value="1"/>
</dbReference>
<dbReference type="Gene3D" id="3.30.1120.10">
    <property type="match status" value="1"/>
</dbReference>
<dbReference type="InterPro" id="IPR017850">
    <property type="entry name" value="Alkaline_phosphatase_core_sf"/>
</dbReference>
<dbReference type="RefSeq" id="WP_206290750.1">
    <property type="nucleotide sequence ID" value="NZ_CP063458.1"/>
</dbReference>
<dbReference type="Pfam" id="PF14707">
    <property type="entry name" value="Sulfatase_C"/>
    <property type="match status" value="1"/>
</dbReference>
<feature type="region of interest" description="Disordered" evidence="3">
    <location>
        <begin position="444"/>
        <end position="463"/>
    </location>
</feature>
<evidence type="ECO:0000256" key="4">
    <source>
        <dbReference type="SAM" id="SignalP"/>
    </source>
</evidence>
<keyword evidence="4" id="KW-0732">Signal</keyword>
<evidence type="ECO:0000313" key="7">
    <source>
        <dbReference type="Proteomes" id="UP000593765"/>
    </source>
</evidence>
<feature type="signal peptide" evidence="4">
    <location>
        <begin position="1"/>
        <end position="21"/>
    </location>
</feature>
<keyword evidence="7" id="KW-1185">Reference proteome</keyword>
<accession>A0A7M2WR00</accession>
<dbReference type="InterPro" id="IPR050738">
    <property type="entry name" value="Sulfatase"/>
</dbReference>
<dbReference type="GO" id="GO:0004065">
    <property type="term" value="F:arylsulfatase activity"/>
    <property type="evidence" value="ECO:0007669"/>
    <property type="project" value="TreeGrafter"/>
</dbReference>
<reference evidence="6 7" key="1">
    <citation type="submission" date="2020-10" db="EMBL/GenBank/DDBJ databases">
        <title>Wide distribution of Phycisphaera-like planctomycetes from WD2101 soil group in peatlands and genome analysis of the first cultivated representative.</title>
        <authorList>
            <person name="Dedysh S.N."/>
            <person name="Beletsky A.V."/>
            <person name="Ivanova A."/>
            <person name="Kulichevskaya I.S."/>
            <person name="Suzina N.E."/>
            <person name="Philippov D.A."/>
            <person name="Rakitin A.L."/>
            <person name="Mardanov A.V."/>
            <person name="Ravin N.V."/>
        </authorList>
    </citation>
    <scope>NUCLEOTIDE SEQUENCE [LARGE SCALE GENOMIC DNA]</scope>
    <source>
        <strain evidence="6 7">M1803</strain>
    </source>
</reference>
<evidence type="ECO:0000256" key="2">
    <source>
        <dbReference type="ARBA" id="ARBA00022801"/>
    </source>
</evidence>
<evidence type="ECO:0000256" key="1">
    <source>
        <dbReference type="ARBA" id="ARBA00008779"/>
    </source>
</evidence>
<feature type="domain" description="Sulfatase N-terminal" evidence="5">
    <location>
        <begin position="25"/>
        <end position="332"/>
    </location>
</feature>
<feature type="chain" id="PRO_5034715622" evidence="4">
    <location>
        <begin position="22"/>
        <end position="463"/>
    </location>
</feature>
<proteinExistence type="inferred from homology"/>
<dbReference type="InterPro" id="IPR000917">
    <property type="entry name" value="Sulfatase_N"/>
</dbReference>
<organism evidence="6 7">
    <name type="scientific">Humisphaera borealis</name>
    <dbReference type="NCBI Taxonomy" id="2807512"/>
    <lineage>
        <taxon>Bacteria</taxon>
        <taxon>Pseudomonadati</taxon>
        <taxon>Planctomycetota</taxon>
        <taxon>Phycisphaerae</taxon>
        <taxon>Tepidisphaerales</taxon>
        <taxon>Tepidisphaeraceae</taxon>
        <taxon>Humisphaera</taxon>
    </lineage>
</organism>
<dbReference type="Proteomes" id="UP000593765">
    <property type="component" value="Chromosome"/>
</dbReference>
<dbReference type="EMBL" id="CP063458">
    <property type="protein sequence ID" value="QOV87839.1"/>
    <property type="molecule type" value="Genomic_DNA"/>
</dbReference>